<dbReference type="AlphaFoldDB" id="A0A2K9YYR9"/>
<evidence type="ECO:0000313" key="3">
    <source>
        <dbReference type="Proteomes" id="UP000238523"/>
    </source>
</evidence>
<evidence type="ECO:0000313" key="2">
    <source>
        <dbReference type="EMBL" id="AUW41138.1"/>
    </source>
</evidence>
<reference evidence="2 3" key="1">
    <citation type="submission" date="2017-11" db="EMBL/GenBank/DDBJ databases">
        <title>Complete genome of Rhizobium leguminosarum Norway, an ineffective micro-symbiont.</title>
        <authorList>
            <person name="Hoffrichter A."/>
            <person name="Liang J."/>
            <person name="Brachmann A."/>
            <person name="Marin M."/>
        </authorList>
    </citation>
    <scope>NUCLEOTIDE SEQUENCE [LARGE SCALE GENOMIC DNA]</scope>
    <source>
        <strain evidence="2 3">Norway</strain>
    </source>
</reference>
<dbReference type="EMBL" id="CP025012">
    <property type="protein sequence ID" value="AUW41138.1"/>
    <property type="molecule type" value="Genomic_DNA"/>
</dbReference>
<gene>
    <name evidence="2" type="ORF">CUJ84_Chr000731</name>
</gene>
<feature type="region of interest" description="Disordered" evidence="1">
    <location>
        <begin position="55"/>
        <end position="74"/>
    </location>
</feature>
<name>A0A2K9YYR9_RHILE</name>
<organism evidence="2 3">
    <name type="scientific">Rhizobium leguminosarum</name>
    <dbReference type="NCBI Taxonomy" id="384"/>
    <lineage>
        <taxon>Bacteria</taxon>
        <taxon>Pseudomonadati</taxon>
        <taxon>Pseudomonadota</taxon>
        <taxon>Alphaproteobacteria</taxon>
        <taxon>Hyphomicrobiales</taxon>
        <taxon>Rhizobiaceae</taxon>
        <taxon>Rhizobium/Agrobacterium group</taxon>
        <taxon>Rhizobium</taxon>
    </lineage>
</organism>
<feature type="compositionally biased region" description="Low complexity" evidence="1">
    <location>
        <begin position="56"/>
        <end position="68"/>
    </location>
</feature>
<proteinExistence type="predicted"/>
<dbReference type="Proteomes" id="UP000238523">
    <property type="component" value="Chromosome"/>
</dbReference>
<accession>A0A2K9YYR9</accession>
<evidence type="ECO:0000256" key="1">
    <source>
        <dbReference type="SAM" id="MobiDB-lite"/>
    </source>
</evidence>
<sequence length="74" mass="8440">MHRKRQSCVNWFPGSGFGRRLRRNLQPDAGVGSWRPDGWYLLAIVHSYANPTRPIRQQCRSRSSAASQPCLRSG</sequence>
<protein>
    <submittedName>
        <fullName evidence="2">Uncharacterized protein</fullName>
    </submittedName>
</protein>